<name>Q1GXU8_METFK</name>
<dbReference type="AlphaFoldDB" id="Q1GXU8"/>
<dbReference type="PROSITE" id="PS00061">
    <property type="entry name" value="ADH_SHORT"/>
    <property type="match status" value="1"/>
</dbReference>
<evidence type="ECO:0000256" key="3">
    <source>
        <dbReference type="RuleBase" id="RU000363"/>
    </source>
</evidence>
<dbReference type="InterPro" id="IPR020904">
    <property type="entry name" value="Sc_DH/Rdtase_CS"/>
</dbReference>
<dbReference type="PRINTS" id="PR00080">
    <property type="entry name" value="SDRFAMILY"/>
</dbReference>
<dbReference type="GO" id="GO:0016491">
    <property type="term" value="F:oxidoreductase activity"/>
    <property type="evidence" value="ECO:0007669"/>
    <property type="project" value="UniProtKB-KW"/>
</dbReference>
<dbReference type="Pfam" id="PF00106">
    <property type="entry name" value="adh_short"/>
    <property type="match status" value="1"/>
</dbReference>
<protein>
    <submittedName>
        <fullName evidence="4">Short-chain dehydrogenase/reductase SDR</fullName>
    </submittedName>
</protein>
<dbReference type="PANTHER" id="PTHR44196">
    <property type="entry name" value="DEHYDROGENASE/REDUCTASE SDR FAMILY MEMBER 7B"/>
    <property type="match status" value="1"/>
</dbReference>
<gene>
    <name evidence="4" type="ordered locus">Mfla_2676</name>
</gene>
<evidence type="ECO:0000313" key="4">
    <source>
        <dbReference type="EMBL" id="ABE50939.1"/>
    </source>
</evidence>
<dbReference type="KEGG" id="mfa:Mfla_2676"/>
<dbReference type="OrthoDB" id="9797538at2"/>
<organism evidence="4 5">
    <name type="scientific">Methylobacillus flagellatus (strain ATCC 51484 / DSM 6875 / VKM B-1610 / KT)</name>
    <dbReference type="NCBI Taxonomy" id="265072"/>
    <lineage>
        <taxon>Bacteria</taxon>
        <taxon>Pseudomonadati</taxon>
        <taxon>Pseudomonadota</taxon>
        <taxon>Betaproteobacteria</taxon>
        <taxon>Nitrosomonadales</taxon>
        <taxon>Methylophilaceae</taxon>
        <taxon>Methylobacillus</taxon>
    </lineage>
</organism>
<dbReference type="RefSeq" id="WP_011480892.1">
    <property type="nucleotide sequence ID" value="NC_007947.1"/>
</dbReference>
<evidence type="ECO:0000313" key="5">
    <source>
        <dbReference type="Proteomes" id="UP000002440"/>
    </source>
</evidence>
<evidence type="ECO:0000256" key="2">
    <source>
        <dbReference type="ARBA" id="ARBA00023002"/>
    </source>
</evidence>
<dbReference type="EMBL" id="CP000284">
    <property type="protein sequence ID" value="ABE50939.1"/>
    <property type="molecule type" value="Genomic_DNA"/>
</dbReference>
<reference evidence="4 5" key="1">
    <citation type="submission" date="2006-03" db="EMBL/GenBank/DDBJ databases">
        <title>Complete sequence of Methylobacillus flagellatus KT.</title>
        <authorList>
            <consortium name="US DOE Joint Genome Institute"/>
            <person name="Copeland A."/>
            <person name="Lucas S."/>
            <person name="Lapidus A."/>
            <person name="Barry K."/>
            <person name="Detter J.C."/>
            <person name="Glavina del Rio T."/>
            <person name="Hammon N."/>
            <person name="Israni S."/>
            <person name="Dalin E."/>
            <person name="Tice H."/>
            <person name="Pitluck S."/>
            <person name="Brettin T."/>
            <person name="Bruce D."/>
            <person name="Han C."/>
            <person name="Tapia R."/>
            <person name="Saunders E."/>
            <person name="Gilna P."/>
            <person name="Schmutz J."/>
            <person name="Larimer F."/>
            <person name="Land M."/>
            <person name="Kyrpides N."/>
            <person name="Anderson I."/>
            <person name="Richardson P."/>
        </authorList>
    </citation>
    <scope>NUCLEOTIDE SEQUENCE [LARGE SCALE GENOMIC DNA]</scope>
    <source>
        <strain evidence="5">KT / ATCC 51484 / DSM 6875</strain>
    </source>
</reference>
<dbReference type="STRING" id="265072.Mfla_2676"/>
<dbReference type="GO" id="GO:0016020">
    <property type="term" value="C:membrane"/>
    <property type="evidence" value="ECO:0007669"/>
    <property type="project" value="TreeGrafter"/>
</dbReference>
<dbReference type="PRINTS" id="PR00081">
    <property type="entry name" value="GDHRDH"/>
</dbReference>
<dbReference type="Proteomes" id="UP000002440">
    <property type="component" value="Chromosome"/>
</dbReference>
<keyword evidence="5" id="KW-1185">Reference proteome</keyword>
<comment type="similarity">
    <text evidence="1 3">Belongs to the short-chain dehydrogenases/reductases (SDR) family.</text>
</comment>
<dbReference type="Gene3D" id="3.40.50.720">
    <property type="entry name" value="NAD(P)-binding Rossmann-like Domain"/>
    <property type="match status" value="1"/>
</dbReference>
<dbReference type="InterPro" id="IPR002347">
    <property type="entry name" value="SDR_fam"/>
</dbReference>
<sequence>MAILHAPAAGQRVFITGASSGIGLALARHYLRQGAIVGVTARRTDLLYKLAAEFPDGQCLPYQADVRDAQAMQATAQAFIQAAGVPHIVIANAGVSCGTLSAEAEDITAFHTIFEINVFGMLHTFQPFIAAMRESGLRGQLVGIASVAGIRGLPGAGAYSASKSAAITYLESLRTEMQHDGIAVTTIAPGYIRTPMTDVNGYRMPFLMEVDIAASKFAHAISRRKRFVVIPWQMGWVARILHIIPHWLWDRLTRNAPHKPRIEL</sequence>
<dbReference type="NCBIfam" id="NF005437">
    <property type="entry name" value="PRK07024.1"/>
    <property type="match status" value="1"/>
</dbReference>
<dbReference type="HOGENOM" id="CLU_010194_2_1_4"/>
<dbReference type="InterPro" id="IPR036291">
    <property type="entry name" value="NAD(P)-bd_dom_sf"/>
</dbReference>
<dbReference type="eggNOG" id="COG0300">
    <property type="taxonomic scope" value="Bacteria"/>
</dbReference>
<dbReference type="PANTHER" id="PTHR44196:SF1">
    <property type="entry name" value="DEHYDROGENASE_REDUCTASE SDR FAMILY MEMBER 7B"/>
    <property type="match status" value="1"/>
</dbReference>
<keyword evidence="2" id="KW-0560">Oxidoreductase</keyword>
<evidence type="ECO:0000256" key="1">
    <source>
        <dbReference type="ARBA" id="ARBA00006484"/>
    </source>
</evidence>
<dbReference type="SUPFAM" id="SSF51735">
    <property type="entry name" value="NAD(P)-binding Rossmann-fold domains"/>
    <property type="match status" value="1"/>
</dbReference>
<proteinExistence type="inferred from homology"/>
<accession>Q1GXU8</accession>